<keyword evidence="12" id="KW-0378">Hydrolase</keyword>
<dbReference type="PANTHER" id="PTHR44936">
    <property type="entry name" value="SENSOR PROTEIN CREC"/>
    <property type="match status" value="1"/>
</dbReference>
<keyword evidence="10" id="KW-0547">Nucleotide-binding</keyword>
<keyword evidence="20" id="KW-0464">Manganese</keyword>
<evidence type="ECO:0000256" key="1">
    <source>
        <dbReference type="ARBA" id="ARBA00000085"/>
    </source>
</evidence>
<dbReference type="InterPro" id="IPR036890">
    <property type="entry name" value="HATPase_C_sf"/>
</dbReference>
<evidence type="ECO:0000313" key="29">
    <source>
        <dbReference type="Proteomes" id="UP000038487"/>
    </source>
</evidence>
<evidence type="ECO:0000256" key="5">
    <source>
        <dbReference type="ARBA" id="ARBA00012438"/>
    </source>
</evidence>
<evidence type="ECO:0000256" key="6">
    <source>
        <dbReference type="ARBA" id="ARBA00022475"/>
    </source>
</evidence>
<keyword evidence="16 23" id="KW-1133">Transmembrane helix</keyword>
<dbReference type="PRINTS" id="PR00344">
    <property type="entry name" value="BCTRLSENSOR"/>
</dbReference>
<comment type="cofactor">
    <cofactor evidence="2">
        <name>Mn(2+)</name>
        <dbReference type="ChEBI" id="CHEBI:29035"/>
    </cofactor>
</comment>
<dbReference type="InterPro" id="IPR050980">
    <property type="entry name" value="2C_sensor_his_kinase"/>
</dbReference>
<dbReference type="InterPro" id="IPR005467">
    <property type="entry name" value="His_kinase_dom"/>
</dbReference>
<feature type="transmembrane region" description="Helical" evidence="23">
    <location>
        <begin position="20"/>
        <end position="39"/>
    </location>
</feature>
<evidence type="ECO:0000256" key="19">
    <source>
        <dbReference type="ARBA" id="ARBA00023026"/>
    </source>
</evidence>
<protein>
    <recommendedName>
        <fullName evidence="21">Signal transduction histidine-protein kinase/phosphatase MprB</fullName>
        <ecNumber evidence="5">2.7.13.3</ecNumber>
    </recommendedName>
    <alternativeName>
        <fullName evidence="22">Mycobacterial persistence regulator B</fullName>
    </alternativeName>
</protein>
<evidence type="ECO:0000259" key="25">
    <source>
        <dbReference type="PROSITE" id="PS50885"/>
    </source>
</evidence>
<dbReference type="Pfam" id="PF00512">
    <property type="entry name" value="HisKA"/>
    <property type="match status" value="1"/>
</dbReference>
<dbReference type="Pfam" id="PF02518">
    <property type="entry name" value="HATPase_c"/>
    <property type="match status" value="1"/>
</dbReference>
<evidence type="ECO:0000256" key="12">
    <source>
        <dbReference type="ARBA" id="ARBA00022801"/>
    </source>
</evidence>
<feature type="domain" description="HAMP" evidence="25">
    <location>
        <begin position="65"/>
        <end position="117"/>
    </location>
</feature>
<dbReference type="GeneID" id="93378673"/>
<dbReference type="EC" id="2.7.13.3" evidence="5"/>
<keyword evidence="7" id="KW-0597">Phosphoprotein</keyword>
<dbReference type="SMART" id="SM00304">
    <property type="entry name" value="HAMP"/>
    <property type="match status" value="1"/>
</dbReference>
<dbReference type="EMBL" id="CSUW01000001">
    <property type="protein sequence ID" value="CPT01309.1"/>
    <property type="molecule type" value="Genomic_DNA"/>
</dbReference>
<dbReference type="CDD" id="cd06225">
    <property type="entry name" value="HAMP"/>
    <property type="match status" value="1"/>
</dbReference>
<evidence type="ECO:0000313" key="28">
    <source>
        <dbReference type="EMBL" id="RIT40123.1"/>
    </source>
</evidence>
<dbReference type="InterPro" id="IPR003661">
    <property type="entry name" value="HisK_dim/P_dom"/>
</dbReference>
<feature type="transmembrane region" description="Helical" evidence="23">
    <location>
        <begin position="45"/>
        <end position="64"/>
    </location>
</feature>
<comment type="cofactor">
    <cofactor evidence="3">
        <name>Mg(2+)</name>
        <dbReference type="ChEBI" id="CHEBI:18420"/>
    </cofactor>
</comment>
<evidence type="ECO:0000256" key="23">
    <source>
        <dbReference type="SAM" id="Phobius"/>
    </source>
</evidence>
<dbReference type="SUPFAM" id="SSF158472">
    <property type="entry name" value="HAMP domain-like"/>
    <property type="match status" value="1"/>
</dbReference>
<dbReference type="FunFam" id="1.10.287.130:FF:000001">
    <property type="entry name" value="Two-component sensor histidine kinase"/>
    <property type="match status" value="1"/>
</dbReference>
<dbReference type="InterPro" id="IPR004358">
    <property type="entry name" value="Sig_transdc_His_kin-like_C"/>
</dbReference>
<dbReference type="PATRIC" id="fig|36809.5.peg.1768"/>
<keyword evidence="23" id="KW-0472">Membrane</keyword>
<dbReference type="PANTHER" id="PTHR44936:SF9">
    <property type="entry name" value="SENSOR PROTEIN CREC"/>
    <property type="match status" value="1"/>
</dbReference>
<dbReference type="EMBL" id="QXBN01000006">
    <property type="protein sequence ID" value="RIT40123.1"/>
    <property type="molecule type" value="Genomic_DNA"/>
</dbReference>
<evidence type="ECO:0000256" key="3">
    <source>
        <dbReference type="ARBA" id="ARBA00001946"/>
    </source>
</evidence>
<dbReference type="GO" id="GO:0000155">
    <property type="term" value="F:phosphorelay sensor kinase activity"/>
    <property type="evidence" value="ECO:0007669"/>
    <property type="project" value="InterPro"/>
</dbReference>
<evidence type="ECO:0000256" key="20">
    <source>
        <dbReference type="ARBA" id="ARBA00023211"/>
    </source>
</evidence>
<keyword evidence="6" id="KW-1003">Cell membrane</keyword>
<evidence type="ECO:0000313" key="31">
    <source>
        <dbReference type="Proteomes" id="UP000284557"/>
    </source>
</evidence>
<evidence type="ECO:0000256" key="4">
    <source>
        <dbReference type="ARBA" id="ARBA00004651"/>
    </source>
</evidence>
<dbReference type="EMBL" id="CSWP01000004">
    <property type="protein sequence ID" value="CPV50481.1"/>
    <property type="molecule type" value="Genomic_DNA"/>
</dbReference>
<dbReference type="Gene3D" id="1.10.287.130">
    <property type="match status" value="1"/>
</dbReference>
<evidence type="ECO:0000256" key="13">
    <source>
        <dbReference type="ARBA" id="ARBA00022840"/>
    </source>
</evidence>
<accession>A0A0U1BHA9</accession>
<keyword evidence="11 27" id="KW-0418">Kinase</keyword>
<proteinExistence type="predicted"/>
<dbReference type="SMART" id="SM00387">
    <property type="entry name" value="HATPase_c"/>
    <property type="match status" value="1"/>
</dbReference>
<keyword evidence="19" id="KW-0843">Virulence</keyword>
<evidence type="ECO:0000256" key="10">
    <source>
        <dbReference type="ARBA" id="ARBA00022741"/>
    </source>
</evidence>
<comment type="subcellular location">
    <subcellularLocation>
        <location evidence="4">Cell membrane</location>
        <topology evidence="4">Multi-pass membrane protein</topology>
    </subcellularLocation>
</comment>
<evidence type="ECO:0000259" key="24">
    <source>
        <dbReference type="PROSITE" id="PS50109"/>
    </source>
</evidence>
<dbReference type="RefSeq" id="WP_005093199.1">
    <property type="nucleotide sequence ID" value="NZ_CM125927.1"/>
</dbReference>
<evidence type="ECO:0000313" key="26">
    <source>
        <dbReference type="EMBL" id="CPT01309.1"/>
    </source>
</evidence>
<evidence type="ECO:0000256" key="18">
    <source>
        <dbReference type="ARBA" id="ARBA00023016"/>
    </source>
</evidence>
<dbReference type="InterPro" id="IPR036097">
    <property type="entry name" value="HisK_dim/P_sf"/>
</dbReference>
<keyword evidence="13" id="KW-0067">ATP-binding</keyword>
<evidence type="ECO:0000256" key="15">
    <source>
        <dbReference type="ARBA" id="ARBA00022912"/>
    </source>
</evidence>
<dbReference type="OMA" id="RRFEVWP"/>
<dbReference type="GO" id="GO:0005886">
    <property type="term" value="C:plasma membrane"/>
    <property type="evidence" value="ECO:0007669"/>
    <property type="project" value="UniProtKB-SubCell"/>
</dbReference>
<dbReference type="SUPFAM" id="SSF47384">
    <property type="entry name" value="Homodimeric domain of signal transducing histidine kinase"/>
    <property type="match status" value="1"/>
</dbReference>
<dbReference type="InterPro" id="IPR003594">
    <property type="entry name" value="HATPase_dom"/>
</dbReference>
<evidence type="ECO:0000256" key="22">
    <source>
        <dbReference type="ARBA" id="ARBA00041776"/>
    </source>
</evidence>
<keyword evidence="9 23" id="KW-0812">Transmembrane</keyword>
<reference evidence="28 31" key="3">
    <citation type="submission" date="2018-08" db="EMBL/GenBank/DDBJ databases">
        <title>Linezolid Resistance in Mycobacterium abscessus: MIC Distribution and Comprehensive Investigation of Resistance Mechanisms.</title>
        <authorList>
            <person name="Ye M."/>
            <person name="Xu L."/>
            <person name="Zou Y."/>
            <person name="Li B."/>
            <person name="Guo Q."/>
            <person name="Zhang Y."/>
            <person name="Zhan M."/>
            <person name="Xu B."/>
            <person name="Yu F."/>
            <person name="Zhang Z."/>
            <person name="Chu H."/>
        </authorList>
    </citation>
    <scope>NUCLEOTIDE SEQUENCE [LARGE SCALE GENOMIC DNA]</scope>
    <source>
        <strain evidence="28 31">G143</strain>
    </source>
</reference>
<feature type="domain" description="Histidine kinase" evidence="24">
    <location>
        <begin position="125"/>
        <end position="332"/>
    </location>
</feature>
<dbReference type="CDD" id="cd00075">
    <property type="entry name" value="HATPase"/>
    <property type="match status" value="1"/>
</dbReference>
<evidence type="ECO:0000256" key="2">
    <source>
        <dbReference type="ARBA" id="ARBA00001936"/>
    </source>
</evidence>
<dbReference type="Pfam" id="PF00672">
    <property type="entry name" value="HAMP"/>
    <property type="match status" value="1"/>
</dbReference>
<keyword evidence="15" id="KW-0904">Protein phosphatase</keyword>
<dbReference type="Gene3D" id="3.30.565.10">
    <property type="entry name" value="Histidine kinase-like ATPase, C-terminal domain"/>
    <property type="match status" value="1"/>
</dbReference>
<evidence type="ECO:0000313" key="30">
    <source>
        <dbReference type="Proteomes" id="UP000045782"/>
    </source>
</evidence>
<dbReference type="Proteomes" id="UP000045782">
    <property type="component" value="Unassembled WGS sequence"/>
</dbReference>
<evidence type="ECO:0000256" key="8">
    <source>
        <dbReference type="ARBA" id="ARBA00022679"/>
    </source>
</evidence>
<dbReference type="AlphaFoldDB" id="A0A0U1BHA9"/>
<reference evidence="26 29" key="1">
    <citation type="submission" date="2015-03" db="EMBL/GenBank/DDBJ databases">
        <authorList>
            <consortium name="Pathogen Informatics"/>
            <person name="Murphy D."/>
        </authorList>
    </citation>
    <scope>NUCLEOTIDE SEQUENCE [LARGE SCALE GENOMIC DNA]</scope>
    <source>
        <strain evidence="26 29">PAP036</strain>
    </source>
</reference>
<gene>
    <name evidence="27" type="primary">baeS_2</name>
    <name evidence="26" type="synonym">baeS_1</name>
    <name evidence="28" type="ORF">D2E76_09995</name>
    <name evidence="26" type="ORF">ERS075527_00407</name>
    <name evidence="27" type="ORF">ERS075579_02158</name>
</gene>
<evidence type="ECO:0000256" key="17">
    <source>
        <dbReference type="ARBA" id="ARBA00023012"/>
    </source>
</evidence>
<evidence type="ECO:0000256" key="7">
    <source>
        <dbReference type="ARBA" id="ARBA00022553"/>
    </source>
</evidence>
<dbReference type="GO" id="GO:0004721">
    <property type="term" value="F:phosphoprotein phosphatase activity"/>
    <property type="evidence" value="ECO:0007669"/>
    <property type="project" value="UniProtKB-KW"/>
</dbReference>
<dbReference type="InterPro" id="IPR003660">
    <property type="entry name" value="HAMP_dom"/>
</dbReference>
<sequence>MSQLLELLPRPLDPLRSFKFKTAVLVGVALLIATCLLWITAEWKLRYALTLALFVSFGVTWFLAHGMTSPLRDMTAAARSMAQGDYSRRIRSTSRDEVGQLATAFNHMAAELQSAERYRRELVGNVSHELRTPITALQAVLENIVDGVAEPDPQTLKTALAQTERLGRLVDDLLDLSKLENGSVPVQRESFAVREFVDDAVAEAKTTGRQVRYHVTVEPFDLAAVADTARLHQVVANLLDNASRHSPPGGQVSVFARTENDALLLEVADTGPGIAPHERSRVFERFTHGGSRDGGTGLGLAIAQWAVDLHGGRIEIVDAPGCRVRVTLPQFDNEEGNS</sequence>
<organism evidence="27 30">
    <name type="scientific">Mycobacteroides abscessus</name>
    <dbReference type="NCBI Taxonomy" id="36809"/>
    <lineage>
        <taxon>Bacteria</taxon>
        <taxon>Bacillati</taxon>
        <taxon>Actinomycetota</taxon>
        <taxon>Actinomycetes</taxon>
        <taxon>Mycobacteriales</taxon>
        <taxon>Mycobacteriaceae</taxon>
        <taxon>Mycobacteroides</taxon>
    </lineage>
</organism>
<evidence type="ECO:0000256" key="9">
    <source>
        <dbReference type="ARBA" id="ARBA00022692"/>
    </source>
</evidence>
<keyword evidence="18" id="KW-0346">Stress response</keyword>
<evidence type="ECO:0000313" key="27">
    <source>
        <dbReference type="EMBL" id="CPV50481.1"/>
    </source>
</evidence>
<evidence type="ECO:0000256" key="16">
    <source>
        <dbReference type="ARBA" id="ARBA00022989"/>
    </source>
</evidence>
<comment type="catalytic activity">
    <reaction evidence="1">
        <text>ATP + protein L-histidine = ADP + protein N-phospho-L-histidine.</text>
        <dbReference type="EC" id="2.7.13.3"/>
    </reaction>
</comment>
<dbReference type="Proteomes" id="UP000038487">
    <property type="component" value="Unassembled WGS sequence"/>
</dbReference>
<keyword evidence="8 27" id="KW-0808">Transferase</keyword>
<evidence type="ECO:0000256" key="14">
    <source>
        <dbReference type="ARBA" id="ARBA00022842"/>
    </source>
</evidence>
<dbReference type="GO" id="GO:0005524">
    <property type="term" value="F:ATP binding"/>
    <property type="evidence" value="ECO:0007669"/>
    <property type="project" value="UniProtKB-KW"/>
</dbReference>
<dbReference type="CDD" id="cd00082">
    <property type="entry name" value="HisKA"/>
    <property type="match status" value="1"/>
</dbReference>
<evidence type="ECO:0000256" key="21">
    <source>
        <dbReference type="ARBA" id="ARBA00040454"/>
    </source>
</evidence>
<dbReference type="PROSITE" id="PS50885">
    <property type="entry name" value="HAMP"/>
    <property type="match status" value="1"/>
</dbReference>
<keyword evidence="14" id="KW-0460">Magnesium</keyword>
<name>A0A0U1BHA9_9MYCO</name>
<reference evidence="27 30" key="2">
    <citation type="submission" date="2015-03" db="EMBL/GenBank/DDBJ databases">
        <authorList>
            <person name="Murphy D."/>
        </authorList>
    </citation>
    <scope>NUCLEOTIDE SEQUENCE [LARGE SCALE GENOMIC DNA]</scope>
    <source>
        <strain evidence="27 30">PAP088</strain>
    </source>
</reference>
<dbReference type="SMART" id="SM00388">
    <property type="entry name" value="HisKA"/>
    <property type="match status" value="1"/>
</dbReference>
<dbReference type="SUPFAM" id="SSF55874">
    <property type="entry name" value="ATPase domain of HSP90 chaperone/DNA topoisomerase II/histidine kinase"/>
    <property type="match status" value="1"/>
</dbReference>
<evidence type="ECO:0000256" key="11">
    <source>
        <dbReference type="ARBA" id="ARBA00022777"/>
    </source>
</evidence>
<dbReference type="PROSITE" id="PS50109">
    <property type="entry name" value="HIS_KIN"/>
    <property type="match status" value="1"/>
</dbReference>
<dbReference type="Proteomes" id="UP000284557">
    <property type="component" value="Unassembled WGS sequence"/>
</dbReference>
<dbReference type="Gene3D" id="6.10.340.10">
    <property type="match status" value="1"/>
</dbReference>
<keyword evidence="17" id="KW-0902">Two-component regulatory system</keyword>